<evidence type="ECO:0000313" key="2">
    <source>
        <dbReference type="WBParaSite" id="jg12120"/>
    </source>
</evidence>
<protein>
    <submittedName>
        <fullName evidence="2">Uncharacterized protein</fullName>
    </submittedName>
</protein>
<proteinExistence type="predicted"/>
<keyword evidence="1" id="KW-1185">Reference proteome</keyword>
<organism evidence="1 2">
    <name type="scientific">Ditylenchus dipsaci</name>
    <dbReference type="NCBI Taxonomy" id="166011"/>
    <lineage>
        <taxon>Eukaryota</taxon>
        <taxon>Metazoa</taxon>
        <taxon>Ecdysozoa</taxon>
        <taxon>Nematoda</taxon>
        <taxon>Chromadorea</taxon>
        <taxon>Rhabditida</taxon>
        <taxon>Tylenchina</taxon>
        <taxon>Tylenchomorpha</taxon>
        <taxon>Sphaerularioidea</taxon>
        <taxon>Anguinidae</taxon>
        <taxon>Anguininae</taxon>
        <taxon>Ditylenchus</taxon>
    </lineage>
</organism>
<accession>A0A915CT04</accession>
<name>A0A915CT04_9BILA</name>
<dbReference type="AlphaFoldDB" id="A0A915CT04"/>
<dbReference type="Proteomes" id="UP000887574">
    <property type="component" value="Unplaced"/>
</dbReference>
<reference evidence="2" key="1">
    <citation type="submission" date="2022-11" db="UniProtKB">
        <authorList>
            <consortium name="WormBaseParasite"/>
        </authorList>
    </citation>
    <scope>IDENTIFICATION</scope>
</reference>
<evidence type="ECO:0000313" key="1">
    <source>
        <dbReference type="Proteomes" id="UP000887574"/>
    </source>
</evidence>
<sequence>MPEIAAKCAYTCVSKENVAECLKKILPDMVYKTKAPLYTLQEEDYCTVHLMFPSENKNTLVGDKSQTNMVALREKLKVNMTNFRLFADECPQSSERVIRIKHAFDDQIIKMITAILPIIMAPVKEPQLLYEPIYHDPRLARTYGGYTEDYDNRYTWQNPNYSSHQAVTIPKEFVAQLKKKDFYSLLMCSAKSRCQAKILEADEQSNECTIALRGPPYNRKLLINLLRRSLETTEAGRLYLHGDAAKKTYFTKLPKAVQQDETLGEDGKEEKF</sequence>
<dbReference type="WBParaSite" id="jg12120">
    <property type="protein sequence ID" value="jg12120"/>
    <property type="gene ID" value="jg12120"/>
</dbReference>